<evidence type="ECO:0000313" key="3">
    <source>
        <dbReference type="EMBL" id="TNJ30427.1"/>
    </source>
</evidence>
<dbReference type="GO" id="GO:0005737">
    <property type="term" value="C:cytoplasm"/>
    <property type="evidence" value="ECO:0007669"/>
    <property type="project" value="TreeGrafter"/>
</dbReference>
<reference evidence="3 4" key="1">
    <citation type="submission" date="2019-05" db="EMBL/GenBank/DDBJ databases">
        <title>The compact genome of Giardia muris reveals important steps in the evolution of intestinal protozoan parasites.</title>
        <authorList>
            <person name="Xu F."/>
            <person name="Jimenez-Gonzalez A."/>
            <person name="Einarsson E."/>
            <person name="Astvaldsson A."/>
            <person name="Peirasmaki D."/>
            <person name="Eckmann L."/>
            <person name="Andersson J.O."/>
            <person name="Svard S.G."/>
            <person name="Jerlstrom-Hultqvist J."/>
        </authorList>
    </citation>
    <scope>NUCLEOTIDE SEQUENCE [LARGE SCALE GENOMIC DNA]</scope>
    <source>
        <strain evidence="3 4">Roberts-Thomson</strain>
    </source>
</reference>
<dbReference type="InterPro" id="IPR016193">
    <property type="entry name" value="Cytidine_deaminase-like"/>
</dbReference>
<sequence>MPLRLVLPPQAPETRPVLCVAVPPRMVGALIDTLRFVPECALPPLCGRVYKTSEKILVCLCIGEHVTRISQELEKLEPTGVAAAISTLFRTNDLVFEPERRNLGADWPIARPIREPTLSDFVFEGEHKSVATNLARVVGLALHALAAGKEFTASLIARGSTVLTTVGGKVCPTKLCVDACKRAKDLVAEWPEMKIRNTSEPSGTILDSLDHSVKACIAEGVSLASETQYLLTGLDVYTLWEPCIFCAMCLLHARVKRVFYLIQRPANGGLNETLMVPRIEGLNHRYSVMQGFPDEFAEPWSRVMELVTPSDDKKG</sequence>
<gene>
    <name evidence="3" type="ORF">GMRT_14093</name>
</gene>
<organism evidence="3 4">
    <name type="scientific">Giardia muris</name>
    <dbReference type="NCBI Taxonomy" id="5742"/>
    <lineage>
        <taxon>Eukaryota</taxon>
        <taxon>Metamonada</taxon>
        <taxon>Diplomonadida</taxon>
        <taxon>Hexamitidae</taxon>
        <taxon>Giardiinae</taxon>
        <taxon>Giardia</taxon>
    </lineage>
</organism>
<dbReference type="OrthoDB" id="3180714at2759"/>
<keyword evidence="4" id="KW-1185">Reference proteome</keyword>
<dbReference type="Proteomes" id="UP000315496">
    <property type="component" value="Chromosome 1"/>
</dbReference>
<comment type="similarity">
    <text evidence="2">Belongs to the cytidine and deoxycytidylate deaminase family. ADAT3 subfamily.</text>
</comment>
<dbReference type="PANTHER" id="PTHR11079">
    <property type="entry name" value="CYTOSINE DEAMINASE FAMILY MEMBER"/>
    <property type="match status" value="1"/>
</dbReference>
<dbReference type="PANTHER" id="PTHR11079:SF156">
    <property type="entry name" value="INACTIVE TRNA-SPECIFIC ADENOSINE DEAMINASE-LIKE PROTEIN 3-RELATED"/>
    <property type="match status" value="1"/>
</dbReference>
<dbReference type="GO" id="GO:0005634">
    <property type="term" value="C:nucleus"/>
    <property type="evidence" value="ECO:0007669"/>
    <property type="project" value="TreeGrafter"/>
</dbReference>
<keyword evidence="1" id="KW-0819">tRNA processing</keyword>
<comment type="caution">
    <text evidence="3">The sequence shown here is derived from an EMBL/GenBank/DDBJ whole genome shotgun (WGS) entry which is preliminary data.</text>
</comment>
<dbReference type="GO" id="GO:0008033">
    <property type="term" value="P:tRNA processing"/>
    <property type="evidence" value="ECO:0007669"/>
    <property type="project" value="UniProtKB-KW"/>
</dbReference>
<evidence type="ECO:0000256" key="2">
    <source>
        <dbReference type="ARBA" id="ARBA00038160"/>
    </source>
</evidence>
<proteinExistence type="inferred from homology"/>
<evidence type="ECO:0000256" key="1">
    <source>
        <dbReference type="ARBA" id="ARBA00022694"/>
    </source>
</evidence>
<name>A0A4Z1TB07_GIAMU</name>
<dbReference type="SUPFAM" id="SSF53927">
    <property type="entry name" value="Cytidine deaminase-like"/>
    <property type="match status" value="1"/>
</dbReference>
<dbReference type="VEuPathDB" id="GiardiaDB:GMRT_14093"/>
<dbReference type="GO" id="GO:0052717">
    <property type="term" value="F:tRNA-specific adenosine-34 deaminase activity"/>
    <property type="evidence" value="ECO:0007669"/>
    <property type="project" value="TreeGrafter"/>
</dbReference>
<evidence type="ECO:0000313" key="4">
    <source>
        <dbReference type="Proteomes" id="UP000315496"/>
    </source>
</evidence>
<accession>A0A4Z1TB07</accession>
<dbReference type="EMBL" id="VDLU01000001">
    <property type="protein sequence ID" value="TNJ30427.1"/>
    <property type="molecule type" value="Genomic_DNA"/>
</dbReference>
<dbReference type="AlphaFoldDB" id="A0A4Z1TB07"/>
<protein>
    <submittedName>
        <fullName evidence="3">Adenoside deaminase/Cytosine deaminase</fullName>
    </submittedName>
</protein>
<dbReference type="Gene3D" id="3.40.140.10">
    <property type="entry name" value="Cytidine Deaminase, domain 2"/>
    <property type="match status" value="1"/>
</dbReference>